<feature type="domain" description="HipA-like C-terminal" evidence="4">
    <location>
        <begin position="147"/>
        <end position="394"/>
    </location>
</feature>
<dbReference type="Pfam" id="PF13657">
    <property type="entry name" value="Couple_hipA"/>
    <property type="match status" value="1"/>
</dbReference>
<dbReference type="Proteomes" id="UP000479639">
    <property type="component" value="Unassembled WGS sequence"/>
</dbReference>
<dbReference type="InterPro" id="IPR052028">
    <property type="entry name" value="HipA_Ser/Thr_kinase"/>
</dbReference>
<dbReference type="Gene3D" id="1.10.1070.20">
    <property type="match status" value="1"/>
</dbReference>
<evidence type="ECO:0000256" key="3">
    <source>
        <dbReference type="ARBA" id="ARBA00022777"/>
    </source>
</evidence>
<dbReference type="PANTHER" id="PTHR37419:SF1">
    <property type="entry name" value="SERINE_THREONINE-PROTEIN KINASE TOXIN HIPA"/>
    <property type="match status" value="1"/>
</dbReference>
<dbReference type="RefSeq" id="WP_151430925.1">
    <property type="nucleotide sequence ID" value="NZ_JANJZI010000006.1"/>
</dbReference>
<dbReference type="EMBL" id="WAJS01000021">
    <property type="protein sequence ID" value="KAB1645895.1"/>
    <property type="molecule type" value="Genomic_DNA"/>
</dbReference>
<evidence type="ECO:0000256" key="2">
    <source>
        <dbReference type="ARBA" id="ARBA00022679"/>
    </source>
</evidence>
<organism evidence="6 7">
    <name type="scientific">Adlercreutzia muris</name>
    <dbReference type="NCBI Taxonomy" id="1796610"/>
    <lineage>
        <taxon>Bacteria</taxon>
        <taxon>Bacillati</taxon>
        <taxon>Actinomycetota</taxon>
        <taxon>Coriobacteriia</taxon>
        <taxon>Eggerthellales</taxon>
        <taxon>Eggerthellaceae</taxon>
        <taxon>Adlercreutzia</taxon>
    </lineage>
</organism>
<keyword evidence="3" id="KW-0418">Kinase</keyword>
<dbReference type="PANTHER" id="PTHR37419">
    <property type="entry name" value="SERINE/THREONINE-PROTEIN KINASE TOXIN HIPA"/>
    <property type="match status" value="1"/>
</dbReference>
<protein>
    <submittedName>
        <fullName evidence="6">Type II toxin-antitoxin system HipA family toxin</fullName>
    </submittedName>
</protein>
<dbReference type="GO" id="GO:0005829">
    <property type="term" value="C:cytosol"/>
    <property type="evidence" value="ECO:0007669"/>
    <property type="project" value="TreeGrafter"/>
</dbReference>
<evidence type="ECO:0000256" key="1">
    <source>
        <dbReference type="ARBA" id="ARBA00010164"/>
    </source>
</evidence>
<feature type="domain" description="HipA N-terminal subdomain 1" evidence="5">
    <location>
        <begin position="12"/>
        <end position="105"/>
    </location>
</feature>
<keyword evidence="7" id="KW-1185">Reference proteome</keyword>
<name>A0A7C8BQQ3_9ACTN</name>
<comment type="similarity">
    <text evidence="1">Belongs to the HipA Ser/Thr kinase family.</text>
</comment>
<proteinExistence type="inferred from homology"/>
<dbReference type="GO" id="GO:0004674">
    <property type="term" value="F:protein serine/threonine kinase activity"/>
    <property type="evidence" value="ECO:0007669"/>
    <property type="project" value="TreeGrafter"/>
</dbReference>
<sequence>MRMAVFGEIEGDRRRVGTLETVPGREEQFSYDSAFSERYLAAPLSVALPFQEEPYPARKVRPFFRNLLPEGAALAAVAKKLEVKSSSYLKVLAALGRECIGAVVLEREDGKESEADYGYEPLSRETVGTAFREGAEGVAQLQEEAKLSLAGAQSKMGLYLERENGVARYALPRGSAPSTHIVKASSRRFEQLSENEHFCLRVAESVGLDVPDSFIDVIEGQPLFVIERFDRKVLSGGDKRADADFHRVVRMHQEDFCQILGLLPERKYETGSVRYAKRVSDEIAARSTDPVRDLQAFAKLLVFNAVVGNCDGHLKNITALRGADWRAFELAPVYDVASTVVYQGLDRSMAMRVGRTNKIDEVERDDFLMLGEELALSKKVMVRLIDEVCEGALQSMPGIVADMENGLNRPLSKLADIERFARDQIDRLGA</sequence>
<evidence type="ECO:0000313" key="6">
    <source>
        <dbReference type="EMBL" id="KAB1645895.1"/>
    </source>
</evidence>
<dbReference type="Pfam" id="PF07804">
    <property type="entry name" value="HipA_C"/>
    <property type="match status" value="1"/>
</dbReference>
<dbReference type="InterPro" id="IPR017508">
    <property type="entry name" value="HipA_N1"/>
</dbReference>
<comment type="caution">
    <text evidence="6">The sequence shown here is derived from an EMBL/GenBank/DDBJ whole genome shotgun (WGS) entry which is preliminary data.</text>
</comment>
<evidence type="ECO:0000259" key="5">
    <source>
        <dbReference type="Pfam" id="PF13657"/>
    </source>
</evidence>
<dbReference type="InterPro" id="IPR012893">
    <property type="entry name" value="HipA-like_C"/>
</dbReference>
<keyword evidence="2" id="KW-0808">Transferase</keyword>
<reference evidence="6 7" key="1">
    <citation type="submission" date="2019-09" db="EMBL/GenBank/DDBJ databases">
        <title>Whole genome shotgun sequencing (WGS) of Ellagibacter isourolithinifaciens DSM 104140(T) and Adlercreutzia muris DSM 29508(T).</title>
        <authorList>
            <person name="Stoll D.A."/>
            <person name="Danylec N."/>
            <person name="Huch M."/>
        </authorList>
    </citation>
    <scope>NUCLEOTIDE SEQUENCE [LARGE SCALE GENOMIC DNA]</scope>
    <source>
        <strain evidence="6 7">DSM 29508</strain>
    </source>
</reference>
<gene>
    <name evidence="6" type="ORF">F8D48_07610</name>
</gene>
<evidence type="ECO:0000313" key="7">
    <source>
        <dbReference type="Proteomes" id="UP000479639"/>
    </source>
</evidence>
<dbReference type="NCBIfam" id="TIGR03071">
    <property type="entry name" value="couple_hipA"/>
    <property type="match status" value="1"/>
</dbReference>
<dbReference type="AlphaFoldDB" id="A0A7C8BQQ3"/>
<evidence type="ECO:0000259" key="4">
    <source>
        <dbReference type="Pfam" id="PF07804"/>
    </source>
</evidence>
<accession>A0A7C8BQQ3</accession>